<dbReference type="SUPFAM" id="SSF81606">
    <property type="entry name" value="PP2C-like"/>
    <property type="match status" value="1"/>
</dbReference>
<dbReference type="PANTHER" id="PTHR44591">
    <property type="entry name" value="STRESS RESPONSE REGULATOR PROTEIN 1"/>
    <property type="match status" value="1"/>
</dbReference>
<reference evidence="8 9" key="1">
    <citation type="journal article" date="2009" name="PLoS Genet.">
        <title>Adaptations to submarine hydrothermal environments exemplified by the genome of Nautilia profundicola.</title>
        <authorList>
            <person name="Campbell B.J."/>
            <person name="Smith J.L."/>
            <person name="Hanson T.E."/>
            <person name="Klotz M.G."/>
            <person name="Stein L.Y."/>
            <person name="Lee C.K."/>
            <person name="Wu D."/>
            <person name="Robinson J.M."/>
            <person name="Khouri H.M."/>
            <person name="Eisen J.A."/>
            <person name="Cary S.C."/>
        </authorList>
    </citation>
    <scope>NUCLEOTIDE SEQUENCE [LARGE SCALE GENOMIC DNA]</scope>
    <source>
        <strain evidence="9">ATCC BAA-1463 / DSM 18972 / AmH</strain>
    </source>
</reference>
<dbReference type="Gene3D" id="3.40.50.2300">
    <property type="match status" value="1"/>
</dbReference>
<dbReference type="OrthoDB" id="9771123at2"/>
<dbReference type="PANTHER" id="PTHR44591:SF14">
    <property type="entry name" value="PROTEIN PILG"/>
    <property type="match status" value="1"/>
</dbReference>
<dbReference type="Gene3D" id="3.30.565.10">
    <property type="entry name" value="Histidine kinase-like ATPase, C-terminal domain"/>
    <property type="match status" value="1"/>
</dbReference>
<keyword evidence="4" id="KW-0283">Flagellar rotation</keyword>
<dbReference type="InterPro" id="IPR011006">
    <property type="entry name" value="CheY-like_superfamily"/>
</dbReference>
<dbReference type="EMBL" id="CP001279">
    <property type="protein sequence ID" value="ACM93101.1"/>
    <property type="molecule type" value="Genomic_DNA"/>
</dbReference>
<keyword evidence="3 6" id="KW-0597">Phosphoprotein</keyword>
<dbReference type="PROSITE" id="PS50110">
    <property type="entry name" value="RESPONSE_REGULATORY"/>
    <property type="match status" value="1"/>
</dbReference>
<dbReference type="Pfam" id="PF00072">
    <property type="entry name" value="Response_reg"/>
    <property type="match status" value="1"/>
</dbReference>
<dbReference type="HOGENOM" id="CLU_035233_0_0_7"/>
<organism evidence="8 9">
    <name type="scientific">Nautilia profundicola (strain ATCC BAA-1463 / DSM 18972 / AmH)</name>
    <dbReference type="NCBI Taxonomy" id="598659"/>
    <lineage>
        <taxon>Bacteria</taxon>
        <taxon>Pseudomonadati</taxon>
        <taxon>Campylobacterota</taxon>
        <taxon>Epsilonproteobacteria</taxon>
        <taxon>Nautiliales</taxon>
        <taxon>Nautiliaceae</taxon>
        <taxon>Nautilia</taxon>
    </lineage>
</organism>
<dbReference type="GO" id="GO:0006935">
    <property type="term" value="P:chemotaxis"/>
    <property type="evidence" value="ECO:0007669"/>
    <property type="project" value="UniProtKB-KW"/>
</dbReference>
<name>B9L8A4_NAUPA</name>
<dbReference type="GO" id="GO:0000160">
    <property type="term" value="P:phosphorelay signal transduction system"/>
    <property type="evidence" value="ECO:0007669"/>
    <property type="project" value="UniProtKB-KW"/>
</dbReference>
<evidence type="ECO:0000256" key="1">
    <source>
        <dbReference type="ARBA" id="ARBA00001946"/>
    </source>
</evidence>
<dbReference type="InterPro" id="IPR036457">
    <property type="entry name" value="PPM-type-like_dom_sf"/>
</dbReference>
<evidence type="ECO:0000256" key="3">
    <source>
        <dbReference type="ARBA" id="ARBA00022553"/>
    </source>
</evidence>
<feature type="modified residue" description="4-aspartylphosphate" evidence="6">
    <location>
        <position position="53"/>
    </location>
</feature>
<dbReference type="KEGG" id="nam:NAMH_0444"/>
<dbReference type="eggNOG" id="COG0745">
    <property type="taxonomic scope" value="Bacteria"/>
</dbReference>
<dbReference type="RefSeq" id="WP_015902153.1">
    <property type="nucleotide sequence ID" value="NC_012115.1"/>
</dbReference>
<keyword evidence="5" id="KW-0902">Two-component regulatory system</keyword>
<dbReference type="Pfam" id="PF07228">
    <property type="entry name" value="SpoIIE"/>
    <property type="match status" value="1"/>
</dbReference>
<dbReference type="eggNOG" id="COG2208">
    <property type="taxonomic scope" value="Bacteria"/>
</dbReference>
<dbReference type="Gene3D" id="3.60.40.10">
    <property type="entry name" value="PPM-type phosphatase domain"/>
    <property type="match status" value="1"/>
</dbReference>
<keyword evidence="2" id="KW-0145">Chemotaxis</keyword>
<evidence type="ECO:0000259" key="7">
    <source>
        <dbReference type="PROSITE" id="PS50110"/>
    </source>
</evidence>
<evidence type="ECO:0000256" key="2">
    <source>
        <dbReference type="ARBA" id="ARBA00022500"/>
    </source>
</evidence>
<dbReference type="AlphaFoldDB" id="B9L8A4"/>
<evidence type="ECO:0000256" key="5">
    <source>
        <dbReference type="ARBA" id="ARBA00023012"/>
    </source>
</evidence>
<evidence type="ECO:0000313" key="8">
    <source>
        <dbReference type="EMBL" id="ACM93101.1"/>
    </source>
</evidence>
<dbReference type="GO" id="GO:0097588">
    <property type="term" value="P:archaeal or bacterial-type flagellum-dependent cell motility"/>
    <property type="evidence" value="ECO:0007669"/>
    <property type="project" value="UniProtKB-KW"/>
</dbReference>
<keyword evidence="9" id="KW-1185">Reference proteome</keyword>
<dbReference type="InterPro" id="IPR036890">
    <property type="entry name" value="HATPase_C_sf"/>
</dbReference>
<protein>
    <submittedName>
        <fullName evidence="8">Response regulator receiver domain protein</fullName>
    </submittedName>
</protein>
<gene>
    <name evidence="8" type="ordered locus">NAMH_0444</name>
</gene>
<comment type="cofactor">
    <cofactor evidence="1">
        <name>Mg(2+)</name>
        <dbReference type="ChEBI" id="CHEBI:18420"/>
    </cofactor>
</comment>
<evidence type="ECO:0000256" key="6">
    <source>
        <dbReference type="PROSITE-ProRule" id="PRU00169"/>
    </source>
</evidence>
<dbReference type="InterPro" id="IPR001789">
    <property type="entry name" value="Sig_transdc_resp-reg_receiver"/>
</dbReference>
<feature type="domain" description="Response regulatory" evidence="7">
    <location>
        <begin position="2"/>
        <end position="118"/>
    </location>
</feature>
<sequence>MKIAILDDSKTFLSYIGKMLKKLDLDEIYTFTKSKDFYDFISENTNIDAVFIDYHLEETDGFDVLENIKQTLPNTYKIMITSDSSLELKEKALNLGFDTFLEKNIAFADLQALINMIKTLRKYIKKEIEKKEAFKKILSYKEYQEKIIHQKQNKIMKNELEMFFDENFLFETYFKPKDLLTGDTVYTKKISKNEYFIGLIDAMGKGLGASLTSFNALSFLKHSINKAVEYNDFNFEKLNKDFINYVKTILLENEILSATLVYIQNGKMHYANFGNPPILTSSAILGANNYPIRYSTEDIQIDTVKMENKILISSDGIFESPYDETIYFKRLKEIFPKITFLKEIMEDFYAKSKQIDDTCLVFITKENKNFQTIFEDKLLLQKEQIDNFLQKLYIQNIPNIEQIHLILHEILTNTYEHAVLEVGNKENINETNDFSKKFDEKRKIFAKIKLSKNEKWLKIEYQDDSEGFDVQKIKDAYYKKYHGRGIKIIKHLSYGLFFNEKGTSIKIFLKA</sequence>
<dbReference type="CDD" id="cd00156">
    <property type="entry name" value="REC"/>
    <property type="match status" value="1"/>
</dbReference>
<dbReference type="Proteomes" id="UP000000448">
    <property type="component" value="Chromosome"/>
</dbReference>
<evidence type="ECO:0000256" key="4">
    <source>
        <dbReference type="ARBA" id="ARBA00022779"/>
    </source>
</evidence>
<dbReference type="SMART" id="SM00331">
    <property type="entry name" value="PP2C_SIG"/>
    <property type="match status" value="1"/>
</dbReference>
<proteinExistence type="predicted"/>
<dbReference type="SUPFAM" id="SSF52172">
    <property type="entry name" value="CheY-like"/>
    <property type="match status" value="1"/>
</dbReference>
<dbReference type="STRING" id="598659.NAMH_0444"/>
<evidence type="ECO:0000313" key="9">
    <source>
        <dbReference type="Proteomes" id="UP000000448"/>
    </source>
</evidence>
<dbReference type="SMART" id="SM00448">
    <property type="entry name" value="REC"/>
    <property type="match status" value="1"/>
</dbReference>
<dbReference type="InterPro" id="IPR050595">
    <property type="entry name" value="Bact_response_regulator"/>
</dbReference>
<accession>B9L8A4</accession>
<dbReference type="InterPro" id="IPR001932">
    <property type="entry name" value="PPM-type_phosphatase-like_dom"/>
</dbReference>